<evidence type="ECO:0000313" key="1">
    <source>
        <dbReference type="EMBL" id="KGN93206.1"/>
    </source>
</evidence>
<dbReference type="Proteomes" id="UP000030136">
    <property type="component" value="Unassembled WGS sequence"/>
</dbReference>
<evidence type="ECO:0000313" key="2">
    <source>
        <dbReference type="Proteomes" id="UP000030136"/>
    </source>
</evidence>
<name>A0AB34PE47_9PORP</name>
<protein>
    <submittedName>
        <fullName evidence="1">Uncharacterized protein</fullName>
    </submittedName>
</protein>
<dbReference type="EMBL" id="JQJC01000028">
    <property type="protein sequence ID" value="KGN93206.1"/>
    <property type="molecule type" value="Genomic_DNA"/>
</dbReference>
<proteinExistence type="predicted"/>
<organism evidence="1 2">
    <name type="scientific">Porphyromonas crevioricanis</name>
    <dbReference type="NCBI Taxonomy" id="393921"/>
    <lineage>
        <taxon>Bacteria</taxon>
        <taxon>Pseudomonadati</taxon>
        <taxon>Bacteroidota</taxon>
        <taxon>Bacteroidia</taxon>
        <taxon>Bacteroidales</taxon>
        <taxon>Porphyromonadaceae</taxon>
        <taxon>Porphyromonas</taxon>
    </lineage>
</organism>
<sequence length="71" mass="8292">MNDGKRRVEPSPLNCPPLESIFSTVGKFVFLLWKVRFPRLENSYSAKGNFCPIRLLKMEGEYSKKRNILDE</sequence>
<comment type="caution">
    <text evidence="1">The sequence shown here is derived from an EMBL/GenBank/DDBJ whole genome shotgun (WGS) entry which is preliminary data.</text>
</comment>
<gene>
    <name evidence="1" type="ORF">HQ38_09400</name>
</gene>
<dbReference type="AlphaFoldDB" id="A0AB34PE47"/>
<reference evidence="1 2" key="1">
    <citation type="submission" date="2014-08" db="EMBL/GenBank/DDBJ databases">
        <title>Porphyromonas crevioricanis strain:COT-253_OH1447 Genome sequencing.</title>
        <authorList>
            <person name="Wallis C."/>
            <person name="Deusch O."/>
            <person name="O'Flynn C."/>
            <person name="Davis I."/>
            <person name="Jospin G."/>
            <person name="Darling A.E."/>
            <person name="Coil D.A."/>
            <person name="Alexiev A."/>
            <person name="Horsfall A."/>
            <person name="Kirkwood N."/>
            <person name="Harris S."/>
            <person name="Eisen J.A."/>
        </authorList>
    </citation>
    <scope>NUCLEOTIDE SEQUENCE [LARGE SCALE GENOMIC DNA]</scope>
    <source>
        <strain evidence="2">COT-253 OH1447</strain>
    </source>
</reference>
<accession>A0AB34PE47</accession>